<sequence>MKTFNYQEVEKLSLRYDLLNTLTKIHEYKGKQELYLATKPEFLMKLTDLALIQSTEFSKRCKYLILFLEK</sequence>
<reference evidence="2 4" key="1">
    <citation type="submission" date="2019-03" db="EMBL/GenBank/DDBJ databases">
        <title>Vagococcus sp. was isolated fron gut of Carduelis flavirostris.</title>
        <authorList>
            <person name="Ge Y."/>
        </authorList>
    </citation>
    <scope>NUCLEOTIDE SEQUENCE [LARGE SCALE GENOMIC DNA]</scope>
    <source>
        <strain evidence="2 4">CF-210</strain>
    </source>
</reference>
<dbReference type="EMBL" id="SRHU01000032">
    <property type="protein sequence ID" value="TFZ39626.1"/>
    <property type="molecule type" value="Genomic_DNA"/>
</dbReference>
<organism evidence="2 4">
    <name type="scientific">Vagococcus xieshaowenii</name>
    <dbReference type="NCBI Taxonomy" id="2562451"/>
    <lineage>
        <taxon>Bacteria</taxon>
        <taxon>Bacillati</taxon>
        <taxon>Bacillota</taxon>
        <taxon>Bacilli</taxon>
        <taxon>Lactobacillales</taxon>
        <taxon>Enterococcaceae</taxon>
        <taxon>Vagococcus</taxon>
    </lineage>
</organism>
<dbReference type="Proteomes" id="UP000296883">
    <property type="component" value="Chromosome"/>
</dbReference>
<name>A0AAJ5JKY1_9ENTE</name>
<evidence type="ECO:0000313" key="4">
    <source>
        <dbReference type="Proteomes" id="UP000297725"/>
    </source>
</evidence>
<accession>A0AAJ5JKY1</accession>
<evidence type="ECO:0000313" key="2">
    <source>
        <dbReference type="EMBL" id="TFZ39626.1"/>
    </source>
</evidence>
<dbReference type="AlphaFoldDB" id="A0AAJ5JKY1"/>
<gene>
    <name evidence="2" type="ORF">E4031_08730</name>
    <name evidence="1" type="ORF">E4Z98_09010</name>
</gene>
<evidence type="ECO:0000313" key="3">
    <source>
        <dbReference type="Proteomes" id="UP000296883"/>
    </source>
</evidence>
<dbReference type="Proteomes" id="UP000297725">
    <property type="component" value="Unassembled WGS sequence"/>
</dbReference>
<evidence type="ECO:0000313" key="1">
    <source>
        <dbReference type="EMBL" id="QCA29448.1"/>
    </source>
</evidence>
<dbReference type="EMBL" id="CP038865">
    <property type="protein sequence ID" value="QCA29448.1"/>
    <property type="molecule type" value="Genomic_DNA"/>
</dbReference>
<keyword evidence="3" id="KW-1185">Reference proteome</keyword>
<reference evidence="1 3" key="2">
    <citation type="journal article" date="2020" name="Int. J. Syst. Evol. Microbiol.">
        <title>Vagococcus xieshaowenii sp. nov., isolated from snow finch (Montifringilla taczanowskii) cloacal content.</title>
        <authorList>
            <person name="Ge Y."/>
            <person name="Yang J."/>
            <person name="Lai X.H."/>
            <person name="Zhang G."/>
            <person name="Jin D."/>
            <person name="Lu S."/>
            <person name="Wang B."/>
            <person name="Huang Y."/>
            <person name="Huang Y."/>
            <person name="Ren Z."/>
            <person name="Zhang X."/>
            <person name="Xu J."/>
        </authorList>
    </citation>
    <scope>NUCLEOTIDE SEQUENCE [LARGE SCALE GENOMIC DNA]</scope>
    <source>
        <strain evidence="1">Personal::cf-49</strain>
        <strain evidence="3">personal::cf-49</strain>
    </source>
</reference>
<protein>
    <submittedName>
        <fullName evidence="2">Uncharacterized protein</fullName>
    </submittedName>
</protein>
<proteinExistence type="predicted"/>